<dbReference type="EMBL" id="ATMH01010422">
    <property type="protein sequence ID" value="EPY17553.1"/>
    <property type="molecule type" value="Genomic_DNA"/>
</dbReference>
<proteinExistence type="predicted"/>
<gene>
    <name evidence="7" type="ORF">STCU_10533</name>
</gene>
<dbReference type="Proteomes" id="UP000015354">
    <property type="component" value="Unassembled WGS sequence"/>
</dbReference>
<name>S9TMI8_9TRYP</name>
<feature type="zinc finger region" description="C3H1-type" evidence="4">
    <location>
        <begin position="55"/>
        <end position="83"/>
    </location>
</feature>
<keyword evidence="2 4" id="KW-0863">Zinc-finger</keyword>
<keyword evidence="8" id="KW-1185">Reference proteome</keyword>
<evidence type="ECO:0000256" key="2">
    <source>
        <dbReference type="ARBA" id="ARBA00022771"/>
    </source>
</evidence>
<evidence type="ECO:0000256" key="1">
    <source>
        <dbReference type="ARBA" id="ARBA00022723"/>
    </source>
</evidence>
<organism evidence="7 8">
    <name type="scientific">Strigomonas culicis</name>
    <dbReference type="NCBI Taxonomy" id="28005"/>
    <lineage>
        <taxon>Eukaryota</taxon>
        <taxon>Discoba</taxon>
        <taxon>Euglenozoa</taxon>
        <taxon>Kinetoplastea</taxon>
        <taxon>Metakinetoplastina</taxon>
        <taxon>Trypanosomatida</taxon>
        <taxon>Trypanosomatidae</taxon>
        <taxon>Strigomonadinae</taxon>
        <taxon>Strigomonas</taxon>
    </lineage>
</organism>
<evidence type="ECO:0000313" key="8">
    <source>
        <dbReference type="Proteomes" id="UP000015354"/>
    </source>
</evidence>
<comment type="caution">
    <text evidence="7">The sequence shown here is derived from an EMBL/GenBank/DDBJ whole genome shotgun (WGS) entry which is preliminary data.</text>
</comment>
<evidence type="ECO:0000256" key="3">
    <source>
        <dbReference type="ARBA" id="ARBA00022833"/>
    </source>
</evidence>
<dbReference type="PANTHER" id="PTHR37562">
    <property type="entry name" value="C3H1-TYPE DOMAIN-CONTAINING PROTEIN-RELATED"/>
    <property type="match status" value="1"/>
</dbReference>
<dbReference type="InterPro" id="IPR036855">
    <property type="entry name" value="Znf_CCCH_sf"/>
</dbReference>
<keyword evidence="1 4" id="KW-0479">Metal-binding</keyword>
<evidence type="ECO:0000259" key="6">
    <source>
        <dbReference type="PROSITE" id="PS50103"/>
    </source>
</evidence>
<dbReference type="InterPro" id="IPR000571">
    <property type="entry name" value="Znf_CCCH"/>
</dbReference>
<dbReference type="PROSITE" id="PS50103">
    <property type="entry name" value="ZF_C3H1"/>
    <property type="match status" value="1"/>
</dbReference>
<dbReference type="AlphaFoldDB" id="S9TMI8"/>
<dbReference type="OrthoDB" id="277017at2759"/>
<keyword evidence="3 4" id="KW-0862">Zinc</keyword>
<feature type="domain" description="C3H1-type" evidence="6">
    <location>
        <begin position="55"/>
        <end position="83"/>
    </location>
</feature>
<evidence type="ECO:0000256" key="4">
    <source>
        <dbReference type="PROSITE-ProRule" id="PRU00723"/>
    </source>
</evidence>
<feature type="compositionally biased region" description="Acidic residues" evidence="5">
    <location>
        <begin position="106"/>
        <end position="116"/>
    </location>
</feature>
<dbReference type="GO" id="GO:0008270">
    <property type="term" value="F:zinc ion binding"/>
    <property type="evidence" value="ECO:0007669"/>
    <property type="project" value="UniProtKB-KW"/>
</dbReference>
<feature type="region of interest" description="Disordered" evidence="5">
    <location>
        <begin position="97"/>
        <end position="116"/>
    </location>
</feature>
<reference evidence="7 8" key="1">
    <citation type="journal article" date="2013" name="PLoS ONE">
        <title>Predicting the Proteins of Angomonas deanei, Strigomonas culicis and Their Respective Endosymbionts Reveals New Aspects of the Trypanosomatidae Family.</title>
        <authorList>
            <person name="Motta M.C."/>
            <person name="Martins A.C."/>
            <person name="de Souza S.S."/>
            <person name="Catta-Preta C.M."/>
            <person name="Silva R."/>
            <person name="Klein C.C."/>
            <person name="de Almeida L.G."/>
            <person name="de Lima Cunha O."/>
            <person name="Ciapina L.P."/>
            <person name="Brocchi M."/>
            <person name="Colabardini A.C."/>
            <person name="de Araujo Lima B."/>
            <person name="Machado C.R."/>
            <person name="de Almeida Soares C.M."/>
            <person name="Probst C.M."/>
            <person name="de Menezes C.B."/>
            <person name="Thompson C.E."/>
            <person name="Bartholomeu D.C."/>
            <person name="Gradia D.F."/>
            <person name="Pavoni D.P."/>
            <person name="Grisard E.C."/>
            <person name="Fantinatti-Garboggini F."/>
            <person name="Marchini F.K."/>
            <person name="Rodrigues-Luiz G.F."/>
            <person name="Wagner G."/>
            <person name="Goldman G.H."/>
            <person name="Fietto J.L."/>
            <person name="Elias M.C."/>
            <person name="Goldman M.H."/>
            <person name="Sagot M.F."/>
            <person name="Pereira M."/>
            <person name="Stoco P.H."/>
            <person name="de Mendonca-Neto R.P."/>
            <person name="Teixeira S.M."/>
            <person name="Maciel T.E."/>
            <person name="de Oliveira Mendes T.A."/>
            <person name="Urmenyi T.P."/>
            <person name="de Souza W."/>
            <person name="Schenkman S."/>
            <person name="de Vasconcelos A.T."/>
        </authorList>
    </citation>
    <scope>NUCLEOTIDE SEQUENCE [LARGE SCALE GENOMIC DNA]</scope>
</reference>
<dbReference type="SUPFAM" id="SSF90229">
    <property type="entry name" value="CCCH zinc finger"/>
    <property type="match status" value="1"/>
</dbReference>
<evidence type="ECO:0000256" key="5">
    <source>
        <dbReference type="SAM" id="MobiDB-lite"/>
    </source>
</evidence>
<accession>S9TMI8</accession>
<dbReference type="Gene3D" id="2.30.30.1190">
    <property type="match status" value="1"/>
</dbReference>
<protein>
    <recommendedName>
        <fullName evidence="6">C3H1-type domain-containing protein</fullName>
    </recommendedName>
</protein>
<evidence type="ECO:0000313" key="7">
    <source>
        <dbReference type="EMBL" id="EPY17553.1"/>
    </source>
</evidence>
<sequence>MDGVARLPADMVVRCYNKNSCDIFNDYPGALVLMTEGAKVYKKAHEALGNQLPAKKRMQHCAHFRANDMCRLGASCRFLHVLMTAQELEERQAARLRRAQQAEMEGGADELAEDED</sequence>
<dbReference type="PANTHER" id="PTHR37562:SF2">
    <property type="entry name" value="C3H1-TYPE DOMAIN-CONTAINING PROTEIN"/>
    <property type="match status" value="1"/>
</dbReference>